<evidence type="ECO:0000313" key="1">
    <source>
        <dbReference type="EMBL" id="GAI82963.1"/>
    </source>
</evidence>
<organism evidence="1">
    <name type="scientific">marine sediment metagenome</name>
    <dbReference type="NCBI Taxonomy" id="412755"/>
    <lineage>
        <taxon>unclassified sequences</taxon>
        <taxon>metagenomes</taxon>
        <taxon>ecological metagenomes</taxon>
    </lineage>
</organism>
<gene>
    <name evidence="1" type="ORF">S12H4_21392</name>
</gene>
<protein>
    <submittedName>
        <fullName evidence="1">Uncharacterized protein</fullName>
    </submittedName>
</protein>
<proteinExistence type="predicted"/>
<comment type="caution">
    <text evidence="1">The sequence shown here is derived from an EMBL/GenBank/DDBJ whole genome shotgun (WGS) entry which is preliminary data.</text>
</comment>
<dbReference type="EMBL" id="BARW01010996">
    <property type="protein sequence ID" value="GAI82963.1"/>
    <property type="molecule type" value="Genomic_DNA"/>
</dbReference>
<dbReference type="AlphaFoldDB" id="X1RQQ5"/>
<name>X1RQQ5_9ZZZZ</name>
<accession>X1RQQ5</accession>
<sequence>WDPYKAENEERITLNINRGKDYDPRMIIRITLTMPKVITGPATYITKNRVRMEVVISDSGYWYSLYGIQLKKGIDGVIQDFDIGFDDYRLKVYYQWLYSLESVTALTLKFI</sequence>
<reference evidence="1" key="1">
    <citation type="journal article" date="2014" name="Front. Microbiol.">
        <title>High frequency of phylogenetically diverse reductive dehalogenase-homologous genes in deep subseafloor sedimentary metagenomes.</title>
        <authorList>
            <person name="Kawai M."/>
            <person name="Futagami T."/>
            <person name="Toyoda A."/>
            <person name="Takaki Y."/>
            <person name="Nishi S."/>
            <person name="Hori S."/>
            <person name="Arai W."/>
            <person name="Tsubouchi T."/>
            <person name="Morono Y."/>
            <person name="Uchiyama I."/>
            <person name="Ito T."/>
            <person name="Fujiyama A."/>
            <person name="Inagaki F."/>
            <person name="Takami H."/>
        </authorList>
    </citation>
    <scope>NUCLEOTIDE SEQUENCE</scope>
    <source>
        <strain evidence="1">Expedition CK06-06</strain>
    </source>
</reference>
<feature type="non-terminal residue" evidence="1">
    <location>
        <position position="1"/>
    </location>
</feature>